<keyword evidence="2" id="KW-0472">Membrane</keyword>
<evidence type="ECO:0000256" key="1">
    <source>
        <dbReference type="SAM" id="MobiDB-lite"/>
    </source>
</evidence>
<evidence type="ECO:0000256" key="2">
    <source>
        <dbReference type="SAM" id="Phobius"/>
    </source>
</evidence>
<dbReference type="AlphaFoldDB" id="A0A1A8X8U0"/>
<gene>
    <name evidence="3" type="ORF">POVCU1_061680</name>
</gene>
<keyword evidence="2" id="KW-1133">Transmembrane helix</keyword>
<feature type="region of interest" description="Disordered" evidence="1">
    <location>
        <begin position="215"/>
        <end position="266"/>
    </location>
</feature>
<dbReference type="EMBL" id="FLQV01002067">
    <property type="protein sequence ID" value="SBT00683.1"/>
    <property type="molecule type" value="Genomic_DNA"/>
</dbReference>
<organism evidence="3 4">
    <name type="scientific">Plasmodium ovale curtisi</name>
    <dbReference type="NCBI Taxonomy" id="864141"/>
    <lineage>
        <taxon>Eukaryota</taxon>
        <taxon>Sar</taxon>
        <taxon>Alveolata</taxon>
        <taxon>Apicomplexa</taxon>
        <taxon>Aconoidasida</taxon>
        <taxon>Haemosporida</taxon>
        <taxon>Plasmodiidae</taxon>
        <taxon>Plasmodium</taxon>
        <taxon>Plasmodium (Plasmodium)</taxon>
    </lineage>
</organism>
<accession>A0A1A8X8U0</accession>
<evidence type="ECO:0000313" key="4">
    <source>
        <dbReference type="Proteomes" id="UP000078546"/>
    </source>
</evidence>
<dbReference type="Proteomes" id="UP000078546">
    <property type="component" value="Unassembled WGS sequence"/>
</dbReference>
<dbReference type="InterPro" id="IPR008780">
    <property type="entry name" value="Plasmodium_Vir"/>
</dbReference>
<feature type="transmembrane region" description="Helical" evidence="2">
    <location>
        <begin position="272"/>
        <end position="296"/>
    </location>
</feature>
<keyword evidence="2" id="KW-0812">Transmembrane</keyword>
<dbReference type="Pfam" id="PF05795">
    <property type="entry name" value="Plasmodium_Vir"/>
    <property type="match status" value="1"/>
</dbReference>
<evidence type="ECO:0000313" key="3">
    <source>
        <dbReference type="EMBL" id="SBT00683.1"/>
    </source>
</evidence>
<sequence>MAKRDKDLDDLPSFRFYAKLDEGYEYLWNYDNFFDTIIKVQLGLNRNISNIENSLLKAFIYVSNMKTTWDQYEERWDYLYFWMGNKVYQIVHSISDFEDIMNVANSLKKHVHPKNEEYNKDFFKIGKDQLINLKKFYDFSQNHKAIEVITAPSDYECSHEYKNYILESYRLYENIERECLVDTTPYCNIYRNIEKNNPKLKSTRLICHHVKKPVSSEEGRAGMQHGLTDESLRRSDEQGSLMGPRDVSSLYDSPDSEDMETSPTNSGNPTAIILPFFGLFCTFFILYKFTPLGTLIHGQFLKRKIDQWNEETVDESLAEKYKPEDDNSLVDTHNISYNPIRSR</sequence>
<feature type="compositionally biased region" description="Basic and acidic residues" evidence="1">
    <location>
        <begin position="227"/>
        <end position="237"/>
    </location>
</feature>
<feature type="region of interest" description="Disordered" evidence="1">
    <location>
        <begin position="323"/>
        <end position="343"/>
    </location>
</feature>
<protein>
    <submittedName>
        <fullName evidence="3">PIR Superfamily Protein</fullName>
    </submittedName>
</protein>
<reference evidence="4" key="1">
    <citation type="submission" date="2016-05" db="EMBL/GenBank/DDBJ databases">
        <authorList>
            <person name="Naeem Raeece"/>
        </authorList>
    </citation>
    <scope>NUCLEOTIDE SEQUENCE [LARGE SCALE GENOMIC DNA]</scope>
</reference>
<name>A0A1A8X8U0_PLAOA</name>
<feature type="compositionally biased region" description="Polar residues" evidence="1">
    <location>
        <begin position="329"/>
        <end position="343"/>
    </location>
</feature>
<proteinExistence type="predicted"/>